<sequence>MMMQDEIRALEARRYAAMKAGDTAALGALLSAQLVYSHSDATQDSAESYLATLTDGSLRYHDIRFETKSVVAAGPDAAVALGTMSADITRNGADKSIAAMTCAVWAREAGTWRLLAYQPTAMPRT</sequence>
<protein>
    <submittedName>
        <fullName evidence="2">Nuclear transport factor 2 family protein</fullName>
    </submittedName>
</protein>
<reference evidence="2 3" key="1">
    <citation type="journal article" date="2013" name="Int. J. Syst. Evol. Microbiol.">
        <title>Roseomonas aerophila sp. nov., isolated from air.</title>
        <authorList>
            <person name="Kim S.J."/>
            <person name="Weon H.Y."/>
            <person name="Ahn J.H."/>
            <person name="Hong S.B."/>
            <person name="Seok S.J."/>
            <person name="Whang K.S."/>
            <person name="Kwon S.W."/>
        </authorList>
    </citation>
    <scope>NUCLEOTIDE SEQUENCE [LARGE SCALE GENOMIC DNA]</scope>
    <source>
        <strain evidence="2 3">NBRC 108923</strain>
    </source>
</reference>
<dbReference type="EMBL" id="JACTVA010000002">
    <property type="protein sequence ID" value="MBC9205636.1"/>
    <property type="molecule type" value="Genomic_DNA"/>
</dbReference>
<dbReference type="InterPro" id="IPR027843">
    <property type="entry name" value="DUF4440"/>
</dbReference>
<gene>
    <name evidence="2" type="ORF">IBL26_02210</name>
</gene>
<evidence type="ECO:0000313" key="2">
    <source>
        <dbReference type="EMBL" id="MBC9205636.1"/>
    </source>
</evidence>
<dbReference type="Proteomes" id="UP000626026">
    <property type="component" value="Unassembled WGS sequence"/>
</dbReference>
<dbReference type="Gene3D" id="3.10.450.50">
    <property type="match status" value="1"/>
</dbReference>
<name>A0ABR7RH47_9PROT</name>
<proteinExistence type="predicted"/>
<feature type="domain" description="DUF4440" evidence="1">
    <location>
        <begin position="7"/>
        <end position="114"/>
    </location>
</feature>
<organism evidence="2 3">
    <name type="scientific">Teichococcus aerophilus</name>
    <dbReference type="NCBI Taxonomy" id="1224513"/>
    <lineage>
        <taxon>Bacteria</taxon>
        <taxon>Pseudomonadati</taxon>
        <taxon>Pseudomonadota</taxon>
        <taxon>Alphaproteobacteria</taxon>
        <taxon>Acetobacterales</taxon>
        <taxon>Roseomonadaceae</taxon>
        <taxon>Roseomonas</taxon>
    </lineage>
</organism>
<dbReference type="Pfam" id="PF14534">
    <property type="entry name" value="DUF4440"/>
    <property type="match status" value="1"/>
</dbReference>
<accession>A0ABR7RH47</accession>
<evidence type="ECO:0000313" key="3">
    <source>
        <dbReference type="Proteomes" id="UP000626026"/>
    </source>
</evidence>
<dbReference type="InterPro" id="IPR032710">
    <property type="entry name" value="NTF2-like_dom_sf"/>
</dbReference>
<dbReference type="SUPFAM" id="SSF54427">
    <property type="entry name" value="NTF2-like"/>
    <property type="match status" value="1"/>
</dbReference>
<comment type="caution">
    <text evidence="2">The sequence shown here is derived from an EMBL/GenBank/DDBJ whole genome shotgun (WGS) entry which is preliminary data.</text>
</comment>
<keyword evidence="3" id="KW-1185">Reference proteome</keyword>
<evidence type="ECO:0000259" key="1">
    <source>
        <dbReference type="Pfam" id="PF14534"/>
    </source>
</evidence>